<feature type="domain" description="D-glutamate N-acetyltransferase-like N-terminal" evidence="2">
    <location>
        <begin position="53"/>
        <end position="131"/>
    </location>
</feature>
<evidence type="ECO:0000313" key="4">
    <source>
        <dbReference type="Proteomes" id="UP000319732"/>
    </source>
</evidence>
<dbReference type="OrthoDB" id="9778498at2"/>
<reference evidence="3 4" key="1">
    <citation type="submission" date="2019-06" db="EMBL/GenBank/DDBJ databases">
        <title>Whole genome sequence for Cellvibrionaceae sp. R142.</title>
        <authorList>
            <person name="Wang G."/>
        </authorList>
    </citation>
    <scope>NUCLEOTIDE SEQUENCE [LARGE SCALE GENOMIC DNA]</scope>
    <source>
        <strain evidence="3 4">R142</strain>
    </source>
</reference>
<dbReference type="PANTHER" id="PTHR40690:SF1">
    <property type="entry name" value="DUF1611 DOMAIN-CONTAINING PROTEIN"/>
    <property type="match status" value="1"/>
</dbReference>
<evidence type="ECO:0000259" key="2">
    <source>
        <dbReference type="Pfam" id="PF17396"/>
    </source>
</evidence>
<sequence length="341" mass="35267">MTDVTQIELRAPYLVFIGDTDVPSFAKTGFGIVQWRRQQVAGQLRFAGNSLDLGVPDMDIQQAVAAGVKSILIGVAPIGGSVGPRWISVLAEAAAAGLDVVNGLHLRLEDFPEIVAAAQASGAALVNVRVPPPGLPIGSGNKRSGRRLLMVGTDCAVGKKYSALALAAAMSGAGINASFRATGQTGIMIAGNGMPIDAVVADFIAGAAEVLTPDNDPQHWDVIEGQGSLFSPAYAGVSLGLLHGSQPDAIVVCHAADRRNIIGSPQARIPTIAECIDLNLRCGRITSADIQCVGVCVNTTGLAASEREPYLAALSTELGLPCVDPMTDGCEPIVAHIRRCF</sequence>
<dbReference type="Gene3D" id="3.40.50.720">
    <property type="entry name" value="NAD(P)-binding Rossmann-like Domain"/>
    <property type="match status" value="1"/>
</dbReference>
<proteinExistence type="predicted"/>
<dbReference type="InterPro" id="IPR035086">
    <property type="entry name" value="DgcN-like_C"/>
</dbReference>
<dbReference type="Pfam" id="PF17396">
    <property type="entry name" value="DUF1611_N"/>
    <property type="match status" value="1"/>
</dbReference>
<organism evidence="3 4">
    <name type="scientific">Exilibacterium tricleocarpae</name>
    <dbReference type="NCBI Taxonomy" id="2591008"/>
    <lineage>
        <taxon>Bacteria</taxon>
        <taxon>Pseudomonadati</taxon>
        <taxon>Pseudomonadota</taxon>
        <taxon>Gammaproteobacteria</taxon>
        <taxon>Cellvibrionales</taxon>
        <taxon>Cellvibrionaceae</taxon>
        <taxon>Exilibacterium</taxon>
    </lineage>
</organism>
<dbReference type="PANTHER" id="PTHR40690">
    <property type="entry name" value="GLL3100 PROTEIN"/>
    <property type="match status" value="1"/>
</dbReference>
<name>A0A545U9W8_9GAMM</name>
<dbReference type="Pfam" id="PF07755">
    <property type="entry name" value="DUF1611"/>
    <property type="match status" value="1"/>
</dbReference>
<dbReference type="InterPro" id="IPR027417">
    <property type="entry name" value="P-loop_NTPase"/>
</dbReference>
<dbReference type="AlphaFoldDB" id="A0A545U9W8"/>
<feature type="domain" description="D-glutamate N-acetyltransferase-like C-terminal" evidence="1">
    <location>
        <begin position="137"/>
        <end position="334"/>
    </location>
</feature>
<protein>
    <submittedName>
        <fullName evidence="3">DUF1611 domain-containing protein</fullName>
    </submittedName>
</protein>
<dbReference type="EMBL" id="VHSG01000002">
    <property type="protein sequence ID" value="TQV86268.1"/>
    <property type="molecule type" value="Genomic_DNA"/>
</dbReference>
<gene>
    <name evidence="3" type="ORF">FKG94_01580</name>
</gene>
<dbReference type="SUPFAM" id="SSF52540">
    <property type="entry name" value="P-loop containing nucleoside triphosphate hydrolases"/>
    <property type="match status" value="1"/>
</dbReference>
<evidence type="ECO:0000313" key="3">
    <source>
        <dbReference type="EMBL" id="TQV86268.1"/>
    </source>
</evidence>
<dbReference type="Proteomes" id="UP000319732">
    <property type="component" value="Unassembled WGS sequence"/>
</dbReference>
<keyword evidence="4" id="KW-1185">Reference proteome</keyword>
<dbReference type="Gene3D" id="3.40.50.300">
    <property type="entry name" value="P-loop containing nucleotide triphosphate hydrolases"/>
    <property type="match status" value="1"/>
</dbReference>
<accession>A0A545U9W8</accession>
<comment type="caution">
    <text evidence="3">The sequence shown here is derived from an EMBL/GenBank/DDBJ whole genome shotgun (WGS) entry which is preliminary data.</text>
</comment>
<dbReference type="InterPro" id="IPR011669">
    <property type="entry name" value="DgcN-like"/>
</dbReference>
<dbReference type="RefSeq" id="WP_142902421.1">
    <property type="nucleotide sequence ID" value="NZ_ML660087.1"/>
</dbReference>
<dbReference type="InterPro" id="IPR035402">
    <property type="entry name" value="DgcN-like_N"/>
</dbReference>
<dbReference type="PIRSF" id="PIRSF026760">
    <property type="entry name" value="UCP026760"/>
    <property type="match status" value="1"/>
</dbReference>
<evidence type="ECO:0000259" key="1">
    <source>
        <dbReference type="Pfam" id="PF07755"/>
    </source>
</evidence>